<proteinExistence type="inferred from homology"/>
<dbReference type="InterPro" id="IPR029063">
    <property type="entry name" value="SAM-dependent_MTases_sf"/>
</dbReference>
<evidence type="ECO:0000256" key="5">
    <source>
        <dbReference type="ARBA" id="ARBA00022603"/>
    </source>
</evidence>
<evidence type="ECO:0000256" key="7">
    <source>
        <dbReference type="ARBA" id="ARBA00022691"/>
    </source>
</evidence>
<keyword evidence="8" id="KW-0539">Nucleus</keyword>
<comment type="caution">
    <text evidence="10">The sequence shown here is derived from an EMBL/GenBank/DDBJ whole genome shotgun (WGS) entry which is preliminary data.</text>
</comment>
<evidence type="ECO:0000256" key="1">
    <source>
        <dbReference type="ARBA" id="ARBA00004123"/>
    </source>
</evidence>
<keyword evidence="6" id="KW-0808">Transferase</keyword>
<evidence type="ECO:0000256" key="4">
    <source>
        <dbReference type="ARBA" id="ARBA00022490"/>
    </source>
</evidence>
<dbReference type="OrthoDB" id="1723750at2759"/>
<evidence type="ECO:0000256" key="2">
    <source>
        <dbReference type="ARBA" id="ARBA00004496"/>
    </source>
</evidence>
<keyword evidence="4" id="KW-0963">Cytoplasm</keyword>
<dbReference type="SUPFAM" id="SSF53335">
    <property type="entry name" value="S-adenosyl-L-methionine-dependent methyltransferases"/>
    <property type="match status" value="1"/>
</dbReference>
<dbReference type="GO" id="GO:0005737">
    <property type="term" value="C:cytoplasm"/>
    <property type="evidence" value="ECO:0007669"/>
    <property type="project" value="UniProtKB-SubCell"/>
</dbReference>
<reference evidence="10" key="1">
    <citation type="submission" date="2020-07" db="EMBL/GenBank/DDBJ databases">
        <title>Multicomponent nature underlies the extraordinary mechanical properties of spider dragline silk.</title>
        <authorList>
            <person name="Kono N."/>
            <person name="Nakamura H."/>
            <person name="Mori M."/>
            <person name="Yoshida Y."/>
            <person name="Ohtoshi R."/>
            <person name="Malay A.D."/>
            <person name="Moran D.A.P."/>
            <person name="Tomita M."/>
            <person name="Numata K."/>
            <person name="Arakawa K."/>
        </authorList>
    </citation>
    <scope>NUCLEOTIDE SEQUENCE</scope>
</reference>
<keyword evidence="11" id="KW-1185">Reference proteome</keyword>
<sequence>MAFYFNFSNVTDEQYEDKDNNCEETCDTLEHFTVPCEYILWNDIDLEAASASDVNLKQIQFKDFKIKYITQDTIANKIENLDLFSERETDLIPGKYEGGLKVWECSIDLAKFLSENSCIHSGDVVLELGCGIGLPGLLAYLYGGLVTFQDYNSEVIKYVTAPNVWLNTCVERQNSISEKCKFLCGDWQNIQEKYFSNGKDAKLYDVILTSETIYNRSNQKKLLNLMKEALKPGGVIYLASKVHYFGVGGGIADYEKLLKEDNTFDFCTVFKVTEGVERRILKLQHKKN</sequence>
<keyword evidence="7" id="KW-0949">S-adenosyl-L-methionine</keyword>
<dbReference type="InterPro" id="IPR019410">
    <property type="entry name" value="Methyltransf_16"/>
</dbReference>
<dbReference type="EC" id="2.1.1.85" evidence="3"/>
<evidence type="ECO:0000313" key="11">
    <source>
        <dbReference type="Proteomes" id="UP000887116"/>
    </source>
</evidence>
<dbReference type="PANTHER" id="PTHR14614">
    <property type="entry name" value="HEPATOCELLULAR CARCINOMA-ASSOCIATED ANTIGEN"/>
    <property type="match status" value="1"/>
</dbReference>
<dbReference type="GO" id="GO:0005634">
    <property type="term" value="C:nucleus"/>
    <property type="evidence" value="ECO:0007669"/>
    <property type="project" value="UniProtKB-SubCell"/>
</dbReference>
<evidence type="ECO:0000256" key="6">
    <source>
        <dbReference type="ARBA" id="ARBA00022679"/>
    </source>
</evidence>
<dbReference type="AlphaFoldDB" id="A0A8X6L6N6"/>
<organism evidence="10 11">
    <name type="scientific">Trichonephila clavata</name>
    <name type="common">Joro spider</name>
    <name type="synonym">Nephila clavata</name>
    <dbReference type="NCBI Taxonomy" id="2740835"/>
    <lineage>
        <taxon>Eukaryota</taxon>
        <taxon>Metazoa</taxon>
        <taxon>Ecdysozoa</taxon>
        <taxon>Arthropoda</taxon>
        <taxon>Chelicerata</taxon>
        <taxon>Arachnida</taxon>
        <taxon>Araneae</taxon>
        <taxon>Araneomorphae</taxon>
        <taxon>Entelegynae</taxon>
        <taxon>Araneoidea</taxon>
        <taxon>Nephilidae</taxon>
        <taxon>Trichonephila</taxon>
    </lineage>
</organism>
<evidence type="ECO:0000256" key="8">
    <source>
        <dbReference type="ARBA" id="ARBA00023242"/>
    </source>
</evidence>
<dbReference type="Proteomes" id="UP000887116">
    <property type="component" value="Unassembled WGS sequence"/>
</dbReference>
<dbReference type="Pfam" id="PF10294">
    <property type="entry name" value="Methyltransf_16"/>
    <property type="match status" value="1"/>
</dbReference>
<evidence type="ECO:0000256" key="9">
    <source>
        <dbReference type="ARBA" id="ARBA00038126"/>
    </source>
</evidence>
<dbReference type="EMBL" id="BMAO01025038">
    <property type="protein sequence ID" value="GFQ99710.1"/>
    <property type="molecule type" value="Genomic_DNA"/>
</dbReference>
<dbReference type="GO" id="GO:0032259">
    <property type="term" value="P:methylation"/>
    <property type="evidence" value="ECO:0007669"/>
    <property type="project" value="UniProtKB-KW"/>
</dbReference>
<keyword evidence="5 10" id="KW-0489">Methyltransferase</keyword>
<evidence type="ECO:0000313" key="10">
    <source>
        <dbReference type="EMBL" id="GFQ99710.1"/>
    </source>
</evidence>
<comment type="similarity">
    <text evidence="9">Belongs to the methyltransferase superfamily. METTL18 family.</text>
</comment>
<dbReference type="CDD" id="cd02440">
    <property type="entry name" value="AdoMet_MTases"/>
    <property type="match status" value="1"/>
</dbReference>
<evidence type="ECO:0000256" key="3">
    <source>
        <dbReference type="ARBA" id="ARBA00012533"/>
    </source>
</evidence>
<comment type="subcellular location">
    <subcellularLocation>
        <location evidence="2">Cytoplasm</location>
    </subcellularLocation>
    <subcellularLocation>
        <location evidence="1">Nucleus</location>
    </subcellularLocation>
</comment>
<protein>
    <recommendedName>
        <fullName evidence="3">protein-histidine N-methyltransferase</fullName>
        <ecNumber evidence="3">2.1.1.85</ecNumber>
    </recommendedName>
</protein>
<name>A0A8X6L6N6_TRICU</name>
<dbReference type="Gene3D" id="3.40.50.150">
    <property type="entry name" value="Vaccinia Virus protein VP39"/>
    <property type="match status" value="1"/>
</dbReference>
<accession>A0A8X6L6N6</accession>
<gene>
    <name evidence="10" type="primary">DDB_G0270580</name>
    <name evidence="10" type="ORF">TNCT_416261</name>
</gene>
<dbReference type="PANTHER" id="PTHR14614:SF39">
    <property type="entry name" value="HISTIDINE PROTEIN METHYLTRANSFERASE 1 HOMOLOG"/>
    <property type="match status" value="1"/>
</dbReference>
<dbReference type="GO" id="GO:0018064">
    <property type="term" value="F:protein-L-histidine N-tele-methyltransferase activity"/>
    <property type="evidence" value="ECO:0007669"/>
    <property type="project" value="UniProtKB-EC"/>
</dbReference>